<accession>B4H5H5</accession>
<dbReference type="PhylomeDB" id="B4H5H5"/>
<evidence type="ECO:0000313" key="3">
    <source>
        <dbReference type="Proteomes" id="UP000008744"/>
    </source>
</evidence>
<evidence type="ECO:0000256" key="1">
    <source>
        <dbReference type="SAM" id="MobiDB-lite"/>
    </source>
</evidence>
<feature type="compositionally biased region" description="Low complexity" evidence="1">
    <location>
        <begin position="1"/>
        <end position="13"/>
    </location>
</feature>
<dbReference type="AlphaFoldDB" id="B4H5H5"/>
<dbReference type="OMA" id="THYVINS"/>
<feature type="region of interest" description="Disordered" evidence="1">
    <location>
        <begin position="1"/>
        <end position="41"/>
    </location>
</feature>
<sequence>MSSTQQQQQQQQQPPLLVEPPSMESMECQSENRVPENSIRNVAKAQTLTTAMAAATTATSEALPKPQTPSVLAKLQPQYQPLPHQQKQQQQQQQQLQTQYVINSVAMHAKATTAGVITGGTLHRVKSAQAFASFASVSPISDLIYPLIIRNPFS</sequence>
<dbReference type="eggNOG" id="ENOG502TKXP">
    <property type="taxonomic scope" value="Eukaryota"/>
</dbReference>
<keyword evidence="3" id="KW-1185">Reference proteome</keyword>
<gene>
    <name evidence="2" type="primary">Dper\GL16148</name>
    <name evidence="2" type="ORF">Dper_GL16148</name>
</gene>
<reference evidence="2 3" key="1">
    <citation type="journal article" date="2007" name="Nature">
        <title>Evolution of genes and genomes on the Drosophila phylogeny.</title>
        <authorList>
            <consortium name="Drosophila 12 Genomes Consortium"/>
            <person name="Clark A.G."/>
            <person name="Eisen M.B."/>
            <person name="Smith D.R."/>
            <person name="Bergman C.M."/>
            <person name="Oliver B."/>
            <person name="Markow T.A."/>
            <person name="Kaufman T.C."/>
            <person name="Kellis M."/>
            <person name="Gelbart W."/>
            <person name="Iyer V.N."/>
            <person name="Pollard D.A."/>
            <person name="Sackton T.B."/>
            <person name="Larracuente A.M."/>
            <person name="Singh N.D."/>
            <person name="Abad J.P."/>
            <person name="Abt D.N."/>
            <person name="Adryan B."/>
            <person name="Aguade M."/>
            <person name="Akashi H."/>
            <person name="Anderson W.W."/>
            <person name="Aquadro C.F."/>
            <person name="Ardell D.H."/>
            <person name="Arguello R."/>
            <person name="Artieri C.G."/>
            <person name="Barbash D.A."/>
            <person name="Barker D."/>
            <person name="Barsanti P."/>
            <person name="Batterham P."/>
            <person name="Batzoglou S."/>
            <person name="Begun D."/>
            <person name="Bhutkar A."/>
            <person name="Blanco E."/>
            <person name="Bosak S.A."/>
            <person name="Bradley R.K."/>
            <person name="Brand A.D."/>
            <person name="Brent M.R."/>
            <person name="Brooks A.N."/>
            <person name="Brown R.H."/>
            <person name="Butlin R.K."/>
            <person name="Caggese C."/>
            <person name="Calvi B.R."/>
            <person name="Bernardo de Carvalho A."/>
            <person name="Caspi A."/>
            <person name="Castrezana S."/>
            <person name="Celniker S.E."/>
            <person name="Chang J.L."/>
            <person name="Chapple C."/>
            <person name="Chatterji S."/>
            <person name="Chinwalla A."/>
            <person name="Civetta A."/>
            <person name="Clifton S.W."/>
            <person name="Comeron J.M."/>
            <person name="Costello J.C."/>
            <person name="Coyne J.A."/>
            <person name="Daub J."/>
            <person name="David R.G."/>
            <person name="Delcher A.L."/>
            <person name="Delehaunty K."/>
            <person name="Do C.B."/>
            <person name="Ebling H."/>
            <person name="Edwards K."/>
            <person name="Eickbush T."/>
            <person name="Evans J.D."/>
            <person name="Filipski A."/>
            <person name="Findeiss S."/>
            <person name="Freyhult E."/>
            <person name="Fulton L."/>
            <person name="Fulton R."/>
            <person name="Garcia A.C."/>
            <person name="Gardiner A."/>
            <person name="Garfield D.A."/>
            <person name="Garvin B.E."/>
            <person name="Gibson G."/>
            <person name="Gilbert D."/>
            <person name="Gnerre S."/>
            <person name="Godfrey J."/>
            <person name="Good R."/>
            <person name="Gotea V."/>
            <person name="Gravely B."/>
            <person name="Greenberg A.J."/>
            <person name="Griffiths-Jones S."/>
            <person name="Gross S."/>
            <person name="Guigo R."/>
            <person name="Gustafson E.A."/>
            <person name="Haerty W."/>
            <person name="Hahn M.W."/>
            <person name="Halligan D.L."/>
            <person name="Halpern A.L."/>
            <person name="Halter G.M."/>
            <person name="Han M.V."/>
            <person name="Heger A."/>
            <person name="Hillier L."/>
            <person name="Hinrichs A.S."/>
            <person name="Holmes I."/>
            <person name="Hoskins R.A."/>
            <person name="Hubisz M.J."/>
            <person name="Hultmark D."/>
            <person name="Huntley M.A."/>
            <person name="Jaffe D.B."/>
            <person name="Jagadeeshan S."/>
            <person name="Jeck W.R."/>
            <person name="Johnson J."/>
            <person name="Jones C.D."/>
            <person name="Jordan W.C."/>
            <person name="Karpen G.H."/>
            <person name="Kataoka E."/>
            <person name="Keightley P.D."/>
            <person name="Kheradpour P."/>
            <person name="Kirkness E.F."/>
            <person name="Koerich L.B."/>
            <person name="Kristiansen K."/>
            <person name="Kudrna D."/>
            <person name="Kulathinal R.J."/>
            <person name="Kumar S."/>
            <person name="Kwok R."/>
            <person name="Lander E."/>
            <person name="Langley C.H."/>
            <person name="Lapoint R."/>
            <person name="Lazzaro B.P."/>
            <person name="Lee S.J."/>
            <person name="Levesque L."/>
            <person name="Li R."/>
            <person name="Lin C.F."/>
            <person name="Lin M.F."/>
            <person name="Lindblad-Toh K."/>
            <person name="Llopart A."/>
            <person name="Long M."/>
            <person name="Low L."/>
            <person name="Lozovsky E."/>
            <person name="Lu J."/>
            <person name="Luo M."/>
            <person name="Machado C.A."/>
            <person name="Makalowski W."/>
            <person name="Marzo M."/>
            <person name="Matsuda M."/>
            <person name="Matzkin L."/>
            <person name="McAllister B."/>
            <person name="McBride C.S."/>
            <person name="McKernan B."/>
            <person name="McKernan K."/>
            <person name="Mendez-Lago M."/>
            <person name="Minx P."/>
            <person name="Mollenhauer M.U."/>
            <person name="Montooth K."/>
            <person name="Mount S.M."/>
            <person name="Mu X."/>
            <person name="Myers E."/>
            <person name="Negre B."/>
            <person name="Newfeld S."/>
            <person name="Nielsen R."/>
            <person name="Noor M.A."/>
            <person name="O'Grady P."/>
            <person name="Pachter L."/>
            <person name="Papaceit M."/>
            <person name="Parisi M.J."/>
            <person name="Parisi M."/>
            <person name="Parts L."/>
            <person name="Pedersen J.S."/>
            <person name="Pesole G."/>
            <person name="Phillippy A.M."/>
            <person name="Ponting C.P."/>
            <person name="Pop M."/>
            <person name="Porcelli D."/>
            <person name="Powell J.R."/>
            <person name="Prohaska S."/>
            <person name="Pruitt K."/>
            <person name="Puig M."/>
            <person name="Quesneville H."/>
            <person name="Ram K.R."/>
            <person name="Rand D."/>
            <person name="Rasmussen M.D."/>
            <person name="Reed L.K."/>
            <person name="Reenan R."/>
            <person name="Reily A."/>
            <person name="Remington K.A."/>
            <person name="Rieger T.T."/>
            <person name="Ritchie M.G."/>
            <person name="Robin C."/>
            <person name="Rogers Y.H."/>
            <person name="Rohde C."/>
            <person name="Rozas J."/>
            <person name="Rubenfield M.J."/>
            <person name="Ruiz A."/>
            <person name="Russo S."/>
            <person name="Salzberg S.L."/>
            <person name="Sanchez-Gracia A."/>
            <person name="Saranga D.J."/>
            <person name="Sato H."/>
            <person name="Schaeffer S.W."/>
            <person name="Schatz M.C."/>
            <person name="Schlenke T."/>
            <person name="Schwartz R."/>
            <person name="Segarra C."/>
            <person name="Singh R.S."/>
            <person name="Sirot L."/>
            <person name="Sirota M."/>
            <person name="Sisneros N.B."/>
            <person name="Smith C.D."/>
            <person name="Smith T.F."/>
            <person name="Spieth J."/>
            <person name="Stage D.E."/>
            <person name="Stark A."/>
            <person name="Stephan W."/>
            <person name="Strausberg R.L."/>
            <person name="Strempel S."/>
            <person name="Sturgill D."/>
            <person name="Sutton G."/>
            <person name="Sutton G.G."/>
            <person name="Tao W."/>
            <person name="Teichmann S."/>
            <person name="Tobari Y.N."/>
            <person name="Tomimura Y."/>
            <person name="Tsolas J.M."/>
            <person name="Valente V.L."/>
            <person name="Venter E."/>
            <person name="Venter J.C."/>
            <person name="Vicario S."/>
            <person name="Vieira F.G."/>
            <person name="Vilella A.J."/>
            <person name="Villasante A."/>
            <person name="Walenz B."/>
            <person name="Wang J."/>
            <person name="Wasserman M."/>
            <person name="Watts T."/>
            <person name="Wilson D."/>
            <person name="Wilson R.K."/>
            <person name="Wing R.A."/>
            <person name="Wolfner M.F."/>
            <person name="Wong A."/>
            <person name="Wong G.K."/>
            <person name="Wu C.I."/>
            <person name="Wu G."/>
            <person name="Yamamoto D."/>
            <person name="Yang H.P."/>
            <person name="Yang S.P."/>
            <person name="Yorke J.A."/>
            <person name="Yoshida K."/>
            <person name="Zdobnov E."/>
            <person name="Zhang P."/>
            <person name="Zhang Y."/>
            <person name="Zimin A.V."/>
            <person name="Baldwin J."/>
            <person name="Abdouelleil A."/>
            <person name="Abdulkadir J."/>
            <person name="Abebe A."/>
            <person name="Abera B."/>
            <person name="Abreu J."/>
            <person name="Acer S.C."/>
            <person name="Aftuck L."/>
            <person name="Alexander A."/>
            <person name="An P."/>
            <person name="Anderson E."/>
            <person name="Anderson S."/>
            <person name="Arachi H."/>
            <person name="Azer M."/>
            <person name="Bachantsang P."/>
            <person name="Barry A."/>
            <person name="Bayul T."/>
            <person name="Berlin A."/>
            <person name="Bessette D."/>
            <person name="Bloom T."/>
            <person name="Blye J."/>
            <person name="Boguslavskiy L."/>
            <person name="Bonnet C."/>
            <person name="Boukhgalter B."/>
            <person name="Bourzgui I."/>
            <person name="Brown A."/>
            <person name="Cahill P."/>
            <person name="Channer S."/>
            <person name="Cheshatsang Y."/>
            <person name="Chuda L."/>
            <person name="Citroen M."/>
            <person name="Collymore A."/>
            <person name="Cooke P."/>
            <person name="Costello M."/>
            <person name="D'Aco K."/>
            <person name="Daza R."/>
            <person name="De Haan G."/>
            <person name="DeGray S."/>
            <person name="DeMaso C."/>
            <person name="Dhargay N."/>
            <person name="Dooley K."/>
            <person name="Dooley E."/>
            <person name="Doricent M."/>
            <person name="Dorje P."/>
            <person name="Dorjee K."/>
            <person name="Dupes A."/>
            <person name="Elong R."/>
            <person name="Falk J."/>
            <person name="Farina A."/>
            <person name="Faro S."/>
            <person name="Ferguson D."/>
            <person name="Fisher S."/>
            <person name="Foley C.D."/>
            <person name="Franke A."/>
            <person name="Friedrich D."/>
            <person name="Gadbois L."/>
            <person name="Gearin G."/>
            <person name="Gearin C.R."/>
            <person name="Giannoukos G."/>
            <person name="Goode T."/>
            <person name="Graham J."/>
            <person name="Grandbois E."/>
            <person name="Grewal S."/>
            <person name="Gyaltsen K."/>
            <person name="Hafez N."/>
            <person name="Hagos B."/>
            <person name="Hall J."/>
            <person name="Henson C."/>
            <person name="Hollinger A."/>
            <person name="Honan T."/>
            <person name="Huard M.D."/>
            <person name="Hughes L."/>
            <person name="Hurhula B."/>
            <person name="Husby M.E."/>
            <person name="Kamat A."/>
            <person name="Kanga B."/>
            <person name="Kashin S."/>
            <person name="Khazanovich D."/>
            <person name="Kisner P."/>
            <person name="Lance K."/>
            <person name="Lara M."/>
            <person name="Lee W."/>
            <person name="Lennon N."/>
            <person name="Letendre F."/>
            <person name="LeVine R."/>
            <person name="Lipovsky A."/>
            <person name="Liu X."/>
            <person name="Liu J."/>
            <person name="Liu S."/>
            <person name="Lokyitsang T."/>
            <person name="Lokyitsang Y."/>
            <person name="Lubonja R."/>
            <person name="Lui A."/>
            <person name="MacDonald P."/>
            <person name="Magnisalis V."/>
            <person name="Maru K."/>
            <person name="Matthews C."/>
            <person name="McCusker W."/>
            <person name="McDonough S."/>
            <person name="Mehta T."/>
            <person name="Meldrim J."/>
            <person name="Meneus L."/>
            <person name="Mihai O."/>
            <person name="Mihalev A."/>
            <person name="Mihova T."/>
            <person name="Mittelman R."/>
            <person name="Mlenga V."/>
            <person name="Montmayeur A."/>
            <person name="Mulrain L."/>
            <person name="Navidi A."/>
            <person name="Naylor J."/>
            <person name="Negash T."/>
            <person name="Nguyen T."/>
            <person name="Nguyen N."/>
            <person name="Nicol R."/>
            <person name="Norbu C."/>
            <person name="Norbu N."/>
            <person name="Novod N."/>
            <person name="O'Neill B."/>
            <person name="Osman S."/>
            <person name="Markiewicz E."/>
            <person name="Oyono O.L."/>
            <person name="Patti C."/>
            <person name="Phunkhang P."/>
            <person name="Pierre F."/>
            <person name="Priest M."/>
            <person name="Raghuraman S."/>
            <person name="Rege F."/>
            <person name="Reyes R."/>
            <person name="Rise C."/>
            <person name="Rogov P."/>
            <person name="Ross K."/>
            <person name="Ryan E."/>
            <person name="Settipalli S."/>
            <person name="Shea T."/>
            <person name="Sherpa N."/>
            <person name="Shi L."/>
            <person name="Shih D."/>
            <person name="Sparrow T."/>
            <person name="Spaulding J."/>
            <person name="Stalker J."/>
            <person name="Stange-Thomann N."/>
            <person name="Stavropoulos S."/>
            <person name="Stone C."/>
            <person name="Strader C."/>
            <person name="Tesfaye S."/>
            <person name="Thomson T."/>
            <person name="Thoulutsang Y."/>
            <person name="Thoulutsang D."/>
            <person name="Topham K."/>
            <person name="Topping I."/>
            <person name="Tsamla T."/>
            <person name="Vassiliev H."/>
            <person name="Vo A."/>
            <person name="Wangchuk T."/>
            <person name="Wangdi T."/>
            <person name="Weiand M."/>
            <person name="Wilkinson J."/>
            <person name="Wilson A."/>
            <person name="Yadav S."/>
            <person name="Young G."/>
            <person name="Yu Q."/>
            <person name="Zembek L."/>
            <person name="Zhong D."/>
            <person name="Zimmer A."/>
            <person name="Zwirko Z."/>
            <person name="Jaffe D.B."/>
            <person name="Alvarez P."/>
            <person name="Brockman W."/>
            <person name="Butler J."/>
            <person name="Chin C."/>
            <person name="Gnerre S."/>
            <person name="Grabherr M."/>
            <person name="Kleber M."/>
            <person name="Mauceli E."/>
            <person name="MacCallum I."/>
        </authorList>
    </citation>
    <scope>NUCLEOTIDE SEQUENCE [LARGE SCALE GENOMIC DNA]</scope>
    <source>
        <strain evidence="3">MSH-3 / Tucson 14011-0111.49</strain>
    </source>
</reference>
<dbReference type="EMBL" id="CH479211">
    <property type="protein sequence ID" value="EDW33027.1"/>
    <property type="molecule type" value="Genomic_DNA"/>
</dbReference>
<feature type="region of interest" description="Disordered" evidence="1">
    <location>
        <begin position="53"/>
        <end position="72"/>
    </location>
</feature>
<dbReference type="Proteomes" id="UP000008744">
    <property type="component" value="Unassembled WGS sequence"/>
</dbReference>
<organism evidence="3">
    <name type="scientific">Drosophila persimilis</name>
    <name type="common">Fruit fly</name>
    <dbReference type="NCBI Taxonomy" id="7234"/>
    <lineage>
        <taxon>Eukaryota</taxon>
        <taxon>Metazoa</taxon>
        <taxon>Ecdysozoa</taxon>
        <taxon>Arthropoda</taxon>
        <taxon>Hexapoda</taxon>
        <taxon>Insecta</taxon>
        <taxon>Pterygota</taxon>
        <taxon>Neoptera</taxon>
        <taxon>Endopterygota</taxon>
        <taxon>Diptera</taxon>
        <taxon>Brachycera</taxon>
        <taxon>Muscomorpha</taxon>
        <taxon>Ephydroidea</taxon>
        <taxon>Drosophilidae</taxon>
        <taxon>Drosophila</taxon>
        <taxon>Sophophora</taxon>
    </lineage>
</organism>
<evidence type="ECO:0000313" key="2">
    <source>
        <dbReference type="EMBL" id="EDW33027.1"/>
    </source>
</evidence>
<proteinExistence type="predicted"/>
<protein>
    <submittedName>
        <fullName evidence="2">GL16148</fullName>
    </submittedName>
</protein>
<feature type="compositionally biased region" description="Low complexity" evidence="1">
    <location>
        <begin position="53"/>
        <end position="62"/>
    </location>
</feature>
<dbReference type="HOGENOM" id="CLU_142462_0_0_1"/>
<name>B4H5H5_DROPE</name>